<name>A0A0N5CFJ3_STREA</name>
<protein>
    <submittedName>
        <fullName evidence="3">MSP domain-containing protein</fullName>
    </submittedName>
</protein>
<dbReference type="GO" id="GO:0030527">
    <property type="term" value="F:structural constituent of chromatin"/>
    <property type="evidence" value="ECO:0007669"/>
    <property type="project" value="InterPro"/>
</dbReference>
<dbReference type="PRINTS" id="PR00621">
    <property type="entry name" value="HISTONEH2B"/>
</dbReference>
<reference evidence="3" key="1">
    <citation type="submission" date="2017-02" db="UniProtKB">
        <authorList>
            <consortium name="WormBaseParasite"/>
        </authorList>
    </citation>
    <scope>IDENTIFICATION</scope>
</reference>
<accession>A0A0N5CFJ3</accession>
<dbReference type="GO" id="GO:0003677">
    <property type="term" value="F:DNA binding"/>
    <property type="evidence" value="ECO:0007669"/>
    <property type="project" value="InterPro"/>
</dbReference>
<dbReference type="AlphaFoldDB" id="A0A0N5CFJ3"/>
<dbReference type="InterPro" id="IPR000558">
    <property type="entry name" value="Histone_H2B"/>
</dbReference>
<dbReference type="PANTHER" id="PTHR23428">
    <property type="entry name" value="HISTONE H2B"/>
    <property type="match status" value="1"/>
</dbReference>
<keyword evidence="2" id="KW-1185">Reference proteome</keyword>
<dbReference type="STRING" id="174720.A0A0N5CFJ3"/>
<dbReference type="InterPro" id="IPR009072">
    <property type="entry name" value="Histone-fold"/>
</dbReference>
<dbReference type="Gene3D" id="1.10.20.10">
    <property type="entry name" value="Histone, subunit A"/>
    <property type="match status" value="1"/>
</dbReference>
<dbReference type="Proteomes" id="UP000046392">
    <property type="component" value="Unplaced"/>
</dbReference>
<evidence type="ECO:0000313" key="2">
    <source>
        <dbReference type="Proteomes" id="UP000046392"/>
    </source>
</evidence>
<comment type="similarity">
    <text evidence="1">Belongs to the histone H2B family.</text>
</comment>
<dbReference type="WBParaSite" id="SPAL_0001662950.1">
    <property type="protein sequence ID" value="SPAL_0001662950.1"/>
    <property type="gene ID" value="SPAL_0001662950"/>
</dbReference>
<dbReference type="GO" id="GO:0000786">
    <property type="term" value="C:nucleosome"/>
    <property type="evidence" value="ECO:0007669"/>
    <property type="project" value="InterPro"/>
</dbReference>
<dbReference type="SUPFAM" id="SSF47113">
    <property type="entry name" value="Histone-fold"/>
    <property type="match status" value="1"/>
</dbReference>
<proteinExistence type="inferred from homology"/>
<sequence>MVITAGEALRLATYNKKSTISSRKIKYSVKFILPDELTRQAISERGKALTKLVTPR</sequence>
<evidence type="ECO:0000313" key="3">
    <source>
        <dbReference type="WBParaSite" id="SPAL_0001662950.1"/>
    </source>
</evidence>
<dbReference type="GO" id="GO:0046982">
    <property type="term" value="F:protein heterodimerization activity"/>
    <property type="evidence" value="ECO:0007669"/>
    <property type="project" value="InterPro"/>
</dbReference>
<evidence type="ECO:0000256" key="1">
    <source>
        <dbReference type="ARBA" id="ARBA00006846"/>
    </source>
</evidence>
<organism evidence="2 3">
    <name type="scientific">Strongyloides papillosus</name>
    <name type="common">Intestinal threadworm</name>
    <dbReference type="NCBI Taxonomy" id="174720"/>
    <lineage>
        <taxon>Eukaryota</taxon>
        <taxon>Metazoa</taxon>
        <taxon>Ecdysozoa</taxon>
        <taxon>Nematoda</taxon>
        <taxon>Chromadorea</taxon>
        <taxon>Rhabditida</taxon>
        <taxon>Tylenchina</taxon>
        <taxon>Panagrolaimomorpha</taxon>
        <taxon>Strongyloidoidea</taxon>
        <taxon>Strongyloididae</taxon>
        <taxon>Strongyloides</taxon>
    </lineage>
</organism>